<reference evidence="2" key="1">
    <citation type="submission" date="2020-12" db="EMBL/GenBank/DDBJ databases">
        <title>Bacterial taxonomy.</title>
        <authorList>
            <person name="Pan X."/>
        </authorList>
    </citation>
    <scope>NUCLEOTIDE SEQUENCE</scope>
    <source>
        <strain evidence="2">KCTC 52957</strain>
    </source>
</reference>
<name>A0A934IE06_9RHOB</name>
<dbReference type="EMBL" id="JAEKPD010000002">
    <property type="protein sequence ID" value="MBJ3761740.1"/>
    <property type="molecule type" value="Genomic_DNA"/>
</dbReference>
<dbReference type="PANTHER" id="PTHR38588:SF1">
    <property type="entry name" value="BLL0334 PROTEIN"/>
    <property type="match status" value="1"/>
</dbReference>
<dbReference type="SUPFAM" id="SSF55961">
    <property type="entry name" value="Bet v1-like"/>
    <property type="match status" value="1"/>
</dbReference>
<evidence type="ECO:0000313" key="3">
    <source>
        <dbReference type="Proteomes" id="UP000642488"/>
    </source>
</evidence>
<dbReference type="AlphaFoldDB" id="A0A934IE06"/>
<evidence type="ECO:0000313" key="2">
    <source>
        <dbReference type="EMBL" id="MBJ3761740.1"/>
    </source>
</evidence>
<gene>
    <name evidence="2" type="ORF">ILP92_03130</name>
</gene>
<dbReference type="CDD" id="cd05018">
    <property type="entry name" value="CoxG"/>
    <property type="match status" value="1"/>
</dbReference>
<sequence length="183" mass="19122">MELTGSRTIEADRETVWNALLDRDVLKDCVPGCTEMSGNAEDGFEATVVQKVGPVKATFKGQVTLEDMEKPASLKISGEGKGGAAGFASGGAKVKLREEGGATVLDYDVEAKVGGKIAQLGSRIIDSFAKKMADQFFTDFKDAVEGPGDDAEATGPNAASDDAAAPAEAKKEKKGWFAKLKSS</sequence>
<dbReference type="InterPro" id="IPR023393">
    <property type="entry name" value="START-like_dom_sf"/>
</dbReference>
<comment type="caution">
    <text evidence="2">The sequence shown here is derived from an EMBL/GenBank/DDBJ whole genome shotgun (WGS) entry which is preliminary data.</text>
</comment>
<dbReference type="RefSeq" id="WP_198914920.1">
    <property type="nucleotide sequence ID" value="NZ_JAEKPD010000002.1"/>
</dbReference>
<organism evidence="2 3">
    <name type="scientific">Palleronia pontilimi</name>
    <dbReference type="NCBI Taxonomy" id="1964209"/>
    <lineage>
        <taxon>Bacteria</taxon>
        <taxon>Pseudomonadati</taxon>
        <taxon>Pseudomonadota</taxon>
        <taxon>Alphaproteobacteria</taxon>
        <taxon>Rhodobacterales</taxon>
        <taxon>Roseobacteraceae</taxon>
        <taxon>Palleronia</taxon>
    </lineage>
</organism>
<dbReference type="PANTHER" id="PTHR38588">
    <property type="entry name" value="BLL0334 PROTEIN"/>
    <property type="match status" value="1"/>
</dbReference>
<evidence type="ECO:0000256" key="1">
    <source>
        <dbReference type="SAM" id="MobiDB-lite"/>
    </source>
</evidence>
<feature type="compositionally biased region" description="Low complexity" evidence="1">
    <location>
        <begin position="158"/>
        <end position="167"/>
    </location>
</feature>
<accession>A0A934IE06</accession>
<dbReference type="InterPro" id="IPR010419">
    <property type="entry name" value="CO_DH_gsu"/>
</dbReference>
<keyword evidence="3" id="KW-1185">Reference proteome</keyword>
<proteinExistence type="predicted"/>
<protein>
    <submittedName>
        <fullName evidence="2">Carbon monoxide dehydrogenase subunit G</fullName>
    </submittedName>
</protein>
<dbReference type="Pfam" id="PF06240">
    <property type="entry name" value="COXG"/>
    <property type="match status" value="1"/>
</dbReference>
<dbReference type="Proteomes" id="UP000642488">
    <property type="component" value="Unassembled WGS sequence"/>
</dbReference>
<feature type="region of interest" description="Disordered" evidence="1">
    <location>
        <begin position="143"/>
        <end position="183"/>
    </location>
</feature>
<dbReference type="Gene3D" id="3.30.530.20">
    <property type="match status" value="1"/>
</dbReference>